<dbReference type="PRINTS" id="PR00380">
    <property type="entry name" value="KINESINHEAVY"/>
</dbReference>
<dbReference type="OrthoDB" id="3176171at2759"/>
<evidence type="ECO:0000256" key="5">
    <source>
        <dbReference type="ARBA" id="ARBA00023175"/>
    </source>
</evidence>
<dbReference type="InterPro" id="IPR019821">
    <property type="entry name" value="Kinesin_motor_CS"/>
</dbReference>
<evidence type="ECO:0000256" key="9">
    <source>
        <dbReference type="SAM" id="MobiDB-lite"/>
    </source>
</evidence>
<evidence type="ECO:0000256" key="8">
    <source>
        <dbReference type="SAM" id="Coils"/>
    </source>
</evidence>
<keyword evidence="4 8" id="KW-0175">Coiled coil</keyword>
<proteinExistence type="inferred from homology"/>
<evidence type="ECO:0000313" key="11">
    <source>
        <dbReference type="EMBL" id="EER10798.1"/>
    </source>
</evidence>
<evidence type="ECO:0000256" key="4">
    <source>
        <dbReference type="ARBA" id="ARBA00023054"/>
    </source>
</evidence>
<feature type="binding site" evidence="6">
    <location>
        <begin position="156"/>
        <end position="163"/>
    </location>
    <ligand>
        <name>ATP</name>
        <dbReference type="ChEBI" id="CHEBI:30616"/>
    </ligand>
</feature>
<feature type="coiled-coil region" evidence="8">
    <location>
        <begin position="419"/>
        <end position="446"/>
    </location>
</feature>
<reference evidence="11 12" key="1">
    <citation type="submission" date="2008-07" db="EMBL/GenBank/DDBJ databases">
        <authorList>
            <person name="El-Sayed N."/>
            <person name="Caler E."/>
            <person name="Inman J."/>
            <person name="Amedeo P."/>
            <person name="Hass B."/>
            <person name="Wortman J."/>
        </authorList>
    </citation>
    <scope>NUCLEOTIDE SEQUENCE [LARGE SCALE GENOMIC DNA]</scope>
    <source>
        <strain evidence="12">ATCC 50983 / TXsc</strain>
    </source>
</reference>
<name>C5KXS4_PERM5</name>
<dbReference type="EMBL" id="GG677256">
    <property type="protein sequence ID" value="EER10798.1"/>
    <property type="molecule type" value="Genomic_DNA"/>
</dbReference>
<dbReference type="CDD" id="cd00106">
    <property type="entry name" value="KISc"/>
    <property type="match status" value="1"/>
</dbReference>
<accession>C5KXS4</accession>
<evidence type="ECO:0000256" key="7">
    <source>
        <dbReference type="RuleBase" id="RU000394"/>
    </source>
</evidence>
<feature type="region of interest" description="Disordered" evidence="9">
    <location>
        <begin position="25"/>
        <end position="57"/>
    </location>
</feature>
<dbReference type="GO" id="GO:0005874">
    <property type="term" value="C:microtubule"/>
    <property type="evidence" value="ECO:0007669"/>
    <property type="project" value="UniProtKB-KW"/>
</dbReference>
<feature type="coiled-coil region" evidence="8">
    <location>
        <begin position="500"/>
        <end position="527"/>
    </location>
</feature>
<keyword evidence="12" id="KW-1185">Reference proteome</keyword>
<keyword evidence="3 6" id="KW-0067">ATP-binding</keyword>
<dbReference type="GO" id="GO:0003777">
    <property type="term" value="F:microtubule motor activity"/>
    <property type="evidence" value="ECO:0007669"/>
    <property type="project" value="InterPro"/>
</dbReference>
<dbReference type="SUPFAM" id="SSF52540">
    <property type="entry name" value="P-loop containing nucleoside triphosphate hydrolases"/>
    <property type="match status" value="1"/>
</dbReference>
<keyword evidence="2 6" id="KW-0547">Nucleotide-binding</keyword>
<keyword evidence="5 6" id="KW-0505">Motor protein</keyword>
<dbReference type="Pfam" id="PF00225">
    <property type="entry name" value="Kinesin"/>
    <property type="match status" value="1"/>
</dbReference>
<evidence type="ECO:0000256" key="1">
    <source>
        <dbReference type="ARBA" id="ARBA00022701"/>
    </source>
</evidence>
<comment type="similarity">
    <text evidence="6 7">Belongs to the TRAFAC class myosin-kinesin ATPase superfamily. Kinesin family.</text>
</comment>
<dbReference type="InterPro" id="IPR027640">
    <property type="entry name" value="Kinesin-like_fam"/>
</dbReference>
<keyword evidence="1 7" id="KW-0493">Microtubule</keyword>
<dbReference type="GO" id="GO:0008017">
    <property type="term" value="F:microtubule binding"/>
    <property type="evidence" value="ECO:0007669"/>
    <property type="project" value="InterPro"/>
</dbReference>
<feature type="domain" description="Kinesin motor" evidence="10">
    <location>
        <begin position="66"/>
        <end position="409"/>
    </location>
</feature>
<dbReference type="RefSeq" id="XP_002779003.1">
    <property type="nucleotide sequence ID" value="XM_002778957.1"/>
</dbReference>
<sequence length="609" mass="68486">MAVSREETQAAKELTTPAIFLQRYGSPTRQELLRSRPMKIRRESGDRSSPDQSSEMSVASRLKAVIINCMLSVRPLRQGSRSQHLSFSLLQRLGSYGEQARVSDCMKARLRQVCGFSSSVRRYDENFTQPEVYERTAREAVRSVLQGFNATILAYGQTGTGKTHTMEGFITDYYNDVQRGIIPRSMAEIFEYIACHNHLTFTVRASYLQIYNETVSDLLPTVVNPPSSNLNIRHDTRRGVYVDGLSEYVVREPGEVYDLMRRGNASRAIATTKLNDASSRSHAVFMMTVEMCNDEDSTTRVGKLNLVDLAGSERVRLTGATGTRLEESKKINQSLSALGNVIAALTEASQVGGGGRSHIPYRDSKLTRLLEDSLGGNCITVMIAMISPAAEAFGESLSTLKFANRARSVRNTPVLNEYVSEQEARLRKYEIEIQKLRSQLAQKLTIDMSDRQPDRVPNDSEVDVEGEIRSRLIKTVIESTAGYKTLLALTTRLDDRDQMVLQLQRSKEDQDKDIKRLQEKIADLRTRQLPRTRSHRDLSADPIVDRIMHRIDQILSPEAVKEQLKQDVHELYRVLCEDDCQSTPPLIDYDGGPGTEINLASKANININL</sequence>
<gene>
    <name evidence="11" type="ORF">Pmar_PMAR000841</name>
</gene>
<dbReference type="InterPro" id="IPR001752">
    <property type="entry name" value="Kinesin_motor_dom"/>
</dbReference>
<dbReference type="GO" id="GO:0005524">
    <property type="term" value="F:ATP binding"/>
    <property type="evidence" value="ECO:0007669"/>
    <property type="project" value="UniProtKB-UniRule"/>
</dbReference>
<evidence type="ECO:0000313" key="12">
    <source>
        <dbReference type="Proteomes" id="UP000007800"/>
    </source>
</evidence>
<dbReference type="PANTHER" id="PTHR47968">
    <property type="entry name" value="CENTROMERE PROTEIN E"/>
    <property type="match status" value="1"/>
</dbReference>
<evidence type="ECO:0000256" key="3">
    <source>
        <dbReference type="ARBA" id="ARBA00022840"/>
    </source>
</evidence>
<evidence type="ECO:0000259" key="10">
    <source>
        <dbReference type="PROSITE" id="PS50067"/>
    </source>
</evidence>
<dbReference type="InterPro" id="IPR027417">
    <property type="entry name" value="P-loop_NTPase"/>
</dbReference>
<dbReference type="GeneID" id="9039182"/>
<dbReference type="Proteomes" id="UP000007800">
    <property type="component" value="Unassembled WGS sequence"/>
</dbReference>
<dbReference type="PANTHER" id="PTHR47968:SF36">
    <property type="entry name" value="KINESIN HEAVY CHAIN ISOFORM X1"/>
    <property type="match status" value="1"/>
</dbReference>
<evidence type="ECO:0000256" key="2">
    <source>
        <dbReference type="ARBA" id="ARBA00022741"/>
    </source>
</evidence>
<dbReference type="PROSITE" id="PS00411">
    <property type="entry name" value="KINESIN_MOTOR_1"/>
    <property type="match status" value="1"/>
</dbReference>
<dbReference type="PROSITE" id="PS50067">
    <property type="entry name" value="KINESIN_MOTOR_2"/>
    <property type="match status" value="1"/>
</dbReference>
<dbReference type="InterPro" id="IPR036961">
    <property type="entry name" value="Kinesin_motor_dom_sf"/>
</dbReference>
<dbReference type="InParanoid" id="C5KXS4"/>
<organism evidence="12">
    <name type="scientific">Perkinsus marinus (strain ATCC 50983 / TXsc)</name>
    <dbReference type="NCBI Taxonomy" id="423536"/>
    <lineage>
        <taxon>Eukaryota</taxon>
        <taxon>Sar</taxon>
        <taxon>Alveolata</taxon>
        <taxon>Perkinsozoa</taxon>
        <taxon>Perkinsea</taxon>
        <taxon>Perkinsida</taxon>
        <taxon>Perkinsidae</taxon>
        <taxon>Perkinsus</taxon>
    </lineage>
</organism>
<evidence type="ECO:0000256" key="6">
    <source>
        <dbReference type="PROSITE-ProRule" id="PRU00283"/>
    </source>
</evidence>
<dbReference type="GO" id="GO:0007018">
    <property type="term" value="P:microtubule-based movement"/>
    <property type="evidence" value="ECO:0007669"/>
    <property type="project" value="InterPro"/>
</dbReference>
<feature type="compositionally biased region" description="Basic and acidic residues" evidence="9">
    <location>
        <begin position="40"/>
        <end position="49"/>
    </location>
</feature>
<dbReference type="SMART" id="SM00129">
    <property type="entry name" value="KISc"/>
    <property type="match status" value="1"/>
</dbReference>
<dbReference type="AlphaFoldDB" id="C5KXS4"/>
<protein>
    <recommendedName>
        <fullName evidence="7">Kinesin-like protein</fullName>
    </recommendedName>
</protein>
<dbReference type="Gene3D" id="3.40.850.10">
    <property type="entry name" value="Kinesin motor domain"/>
    <property type="match status" value="1"/>
</dbReference>